<dbReference type="PANTHER" id="PTHR48075">
    <property type="entry name" value="3-HYDROXYACYL-COA DEHYDROGENASE FAMILY PROTEIN"/>
    <property type="match status" value="1"/>
</dbReference>
<evidence type="ECO:0000313" key="12">
    <source>
        <dbReference type="EMBL" id="MFD2236580.1"/>
    </source>
</evidence>
<dbReference type="InterPro" id="IPR008927">
    <property type="entry name" value="6-PGluconate_DH-like_C_sf"/>
</dbReference>
<evidence type="ECO:0000256" key="1">
    <source>
        <dbReference type="ARBA" id="ARBA00004496"/>
    </source>
</evidence>
<dbReference type="GO" id="GO:0008691">
    <property type="term" value="F:3-hydroxybutyryl-CoA dehydrogenase activity"/>
    <property type="evidence" value="ECO:0007669"/>
    <property type="project" value="UniProtKB-EC"/>
</dbReference>
<keyword evidence="6 12" id="KW-0560">Oxidoreductase</keyword>
<keyword evidence="5" id="KW-0597">Phosphoprotein</keyword>
<keyword evidence="4" id="KW-0963">Cytoplasm</keyword>
<evidence type="ECO:0000256" key="2">
    <source>
        <dbReference type="ARBA" id="ARBA00009463"/>
    </source>
</evidence>
<evidence type="ECO:0000313" key="13">
    <source>
        <dbReference type="Proteomes" id="UP001597371"/>
    </source>
</evidence>
<evidence type="ECO:0000256" key="4">
    <source>
        <dbReference type="ARBA" id="ARBA00022490"/>
    </source>
</evidence>
<dbReference type="Pfam" id="PF00725">
    <property type="entry name" value="3HCDH"/>
    <property type="match status" value="1"/>
</dbReference>
<evidence type="ECO:0000256" key="3">
    <source>
        <dbReference type="ARBA" id="ARBA00011738"/>
    </source>
</evidence>
<dbReference type="InterPro" id="IPR006108">
    <property type="entry name" value="3HC_DH_C"/>
</dbReference>
<evidence type="ECO:0000256" key="7">
    <source>
        <dbReference type="ARBA" id="ARBA00023027"/>
    </source>
</evidence>
<dbReference type="NCBIfam" id="NF006125">
    <property type="entry name" value="PRK08269.1"/>
    <property type="match status" value="1"/>
</dbReference>
<dbReference type="Proteomes" id="UP001597371">
    <property type="component" value="Unassembled WGS sequence"/>
</dbReference>
<dbReference type="Gene3D" id="1.10.1040.10">
    <property type="entry name" value="N-(1-d-carboxylethyl)-l-norvaline Dehydrogenase, domain 2"/>
    <property type="match status" value="1"/>
</dbReference>
<evidence type="ECO:0000256" key="5">
    <source>
        <dbReference type="ARBA" id="ARBA00022553"/>
    </source>
</evidence>
<dbReference type="Pfam" id="PF02737">
    <property type="entry name" value="3HCDH_N"/>
    <property type="match status" value="1"/>
</dbReference>
<evidence type="ECO:0000256" key="9">
    <source>
        <dbReference type="ARBA" id="ARBA00042709"/>
    </source>
</evidence>
<proteinExistence type="inferred from homology"/>
<name>A0ABW5CHD1_9HYPH</name>
<dbReference type="SUPFAM" id="SSF48179">
    <property type="entry name" value="6-phosphogluconate dehydrogenase C-terminal domain-like"/>
    <property type="match status" value="1"/>
</dbReference>
<dbReference type="Gene3D" id="3.40.50.720">
    <property type="entry name" value="NAD(P)-binding Rossmann-like Domain"/>
    <property type="match status" value="1"/>
</dbReference>
<keyword evidence="7" id="KW-0520">NAD</keyword>
<comment type="similarity">
    <text evidence="2">Belongs to the 3-hydroxyacyl-CoA dehydrogenase family.</text>
</comment>
<evidence type="ECO:0000256" key="8">
    <source>
        <dbReference type="ARBA" id="ARBA00038962"/>
    </source>
</evidence>
<feature type="domain" description="3-hydroxyacyl-CoA dehydrogenase NAD binding" evidence="11">
    <location>
        <begin position="12"/>
        <end position="199"/>
    </location>
</feature>
<dbReference type="EMBL" id="JBHUIJ010000004">
    <property type="protein sequence ID" value="MFD2236580.1"/>
    <property type="molecule type" value="Genomic_DNA"/>
</dbReference>
<dbReference type="InterPro" id="IPR013328">
    <property type="entry name" value="6PGD_dom2"/>
</dbReference>
<feature type="domain" description="3-hydroxyacyl-CoA dehydrogenase C-terminal" evidence="10">
    <location>
        <begin position="204"/>
        <end position="302"/>
    </location>
</feature>
<organism evidence="12 13">
    <name type="scientific">Aureimonas populi</name>
    <dbReference type="NCBI Taxonomy" id="1701758"/>
    <lineage>
        <taxon>Bacteria</taxon>
        <taxon>Pseudomonadati</taxon>
        <taxon>Pseudomonadota</taxon>
        <taxon>Alphaproteobacteria</taxon>
        <taxon>Hyphomicrobiales</taxon>
        <taxon>Aurantimonadaceae</taxon>
        <taxon>Aureimonas</taxon>
    </lineage>
</organism>
<comment type="subcellular location">
    <subcellularLocation>
        <location evidence="1">Cytoplasm</location>
    </subcellularLocation>
</comment>
<accession>A0ABW5CHD1</accession>
<keyword evidence="13" id="KW-1185">Reference proteome</keyword>
<evidence type="ECO:0000259" key="10">
    <source>
        <dbReference type="Pfam" id="PF00725"/>
    </source>
</evidence>
<dbReference type="PANTHER" id="PTHR48075:SF1">
    <property type="entry name" value="LAMBDA-CRYSTALLIN HOMOLOG"/>
    <property type="match status" value="1"/>
</dbReference>
<dbReference type="PIRSF" id="PIRSF000105">
    <property type="entry name" value="HCDH"/>
    <property type="match status" value="1"/>
</dbReference>
<dbReference type="SUPFAM" id="SSF51735">
    <property type="entry name" value="NAD(P)-binding Rossmann-fold domains"/>
    <property type="match status" value="1"/>
</dbReference>
<dbReference type="InterPro" id="IPR006176">
    <property type="entry name" value="3-OHacyl-CoA_DH_NAD-bd"/>
</dbReference>
<evidence type="ECO:0000256" key="6">
    <source>
        <dbReference type="ARBA" id="ARBA00023002"/>
    </source>
</evidence>
<dbReference type="RefSeq" id="WP_209737782.1">
    <property type="nucleotide sequence ID" value="NZ_CP072611.1"/>
</dbReference>
<gene>
    <name evidence="12" type="ORF">ACFSKQ_03755</name>
</gene>
<comment type="subunit">
    <text evidence="3">Homodimer.</text>
</comment>
<reference evidence="13" key="1">
    <citation type="journal article" date="2019" name="Int. J. Syst. Evol. Microbiol.">
        <title>The Global Catalogue of Microorganisms (GCM) 10K type strain sequencing project: providing services to taxonomists for standard genome sequencing and annotation.</title>
        <authorList>
            <consortium name="The Broad Institute Genomics Platform"/>
            <consortium name="The Broad Institute Genome Sequencing Center for Infectious Disease"/>
            <person name="Wu L."/>
            <person name="Ma J."/>
        </authorList>
    </citation>
    <scope>NUCLEOTIDE SEQUENCE [LARGE SCALE GENOMIC DNA]</scope>
    <source>
        <strain evidence="13">ZS-35-S2</strain>
    </source>
</reference>
<dbReference type="InterPro" id="IPR022694">
    <property type="entry name" value="3-OHacyl-CoA_DH"/>
</dbReference>
<evidence type="ECO:0000259" key="11">
    <source>
        <dbReference type="Pfam" id="PF02737"/>
    </source>
</evidence>
<dbReference type="EC" id="1.1.1.45" evidence="8"/>
<sequence>MSAERAEAPREKIAILGAGRMGRGIATVFAYAGHEVALIDFKARPAPDFDALARKAEAEVRETLALLAELGLFAPGPAVETIAGRVALVSRGDAAPALRAADIVFEGFPEIVALKREALAEASALVGPEAIIASTTSTILVDDLSPAVAGPGRFLNAHWLNPAFLVPLVEIAPGAGTDPAVVDRLCAVLERIGKVPVRCAPSPGYIVPRLQSVAMNEAARLVEEGVASVEEIEKAVRYGFGLRFSVLGLLEFIDWGGGDTLYHASRYLAGALGDERYAAPAIVRRNMEEGRIGLTAGRGFLDHEGRDVPAYRQERLAAFVDRLRAQGLAYPPRL</sequence>
<dbReference type="InterPro" id="IPR036291">
    <property type="entry name" value="NAD(P)-bd_dom_sf"/>
</dbReference>
<protein>
    <recommendedName>
        <fullName evidence="9">L-gulonate 3-dehydrogenase</fullName>
        <ecNumber evidence="8">1.1.1.45</ecNumber>
    </recommendedName>
    <alternativeName>
        <fullName evidence="9">L-gulonate 3-dehydrogenase</fullName>
    </alternativeName>
</protein>
<comment type="caution">
    <text evidence="12">The sequence shown here is derived from an EMBL/GenBank/DDBJ whole genome shotgun (WGS) entry which is preliminary data.</text>
</comment>